<keyword evidence="3" id="KW-0812">Transmembrane</keyword>
<dbReference type="EMBL" id="JALHLG010000065">
    <property type="protein sequence ID" value="MCJ2189120.1"/>
    <property type="molecule type" value="Genomic_DNA"/>
</dbReference>
<name>A0ABT0BVV9_9SPHN</name>
<keyword evidence="3" id="KW-1133">Transmembrane helix</keyword>
<evidence type="ECO:0000313" key="5">
    <source>
        <dbReference type="EMBL" id="MCJ2189120.1"/>
    </source>
</evidence>
<comment type="caution">
    <text evidence="5">The sequence shown here is derived from an EMBL/GenBank/DDBJ whole genome shotgun (WGS) entry which is preliminary data.</text>
</comment>
<evidence type="ECO:0000259" key="4">
    <source>
        <dbReference type="Pfam" id="PF25917"/>
    </source>
</evidence>
<dbReference type="Pfam" id="PF25917">
    <property type="entry name" value="BSH_RND"/>
    <property type="match status" value="1"/>
</dbReference>
<feature type="transmembrane region" description="Helical" evidence="3">
    <location>
        <begin position="27"/>
        <end position="48"/>
    </location>
</feature>
<dbReference type="NCBIfam" id="TIGR01730">
    <property type="entry name" value="RND_mfp"/>
    <property type="match status" value="1"/>
</dbReference>
<dbReference type="PANTHER" id="PTHR30469">
    <property type="entry name" value="MULTIDRUG RESISTANCE PROTEIN MDTA"/>
    <property type="match status" value="1"/>
</dbReference>
<reference evidence="5 6" key="1">
    <citation type="submission" date="2022-04" db="EMBL/GenBank/DDBJ databases">
        <title>Identification of a novel bacterium isolated from mangrove sediments.</title>
        <authorList>
            <person name="Pan X."/>
        </authorList>
    </citation>
    <scope>NUCLEOTIDE SEQUENCE [LARGE SCALE GENOMIC DNA]</scope>
    <source>
        <strain evidence="5 6">B2638</strain>
    </source>
</reference>
<organism evidence="5 6">
    <name type="scientific">Novosphingobium beihaiensis</name>
    <dbReference type="NCBI Taxonomy" id="2930389"/>
    <lineage>
        <taxon>Bacteria</taxon>
        <taxon>Pseudomonadati</taxon>
        <taxon>Pseudomonadota</taxon>
        <taxon>Alphaproteobacteria</taxon>
        <taxon>Sphingomonadales</taxon>
        <taxon>Sphingomonadaceae</taxon>
        <taxon>Novosphingobium</taxon>
    </lineage>
</organism>
<protein>
    <submittedName>
        <fullName evidence="5">Efflux RND transporter periplasmic adaptor subunit</fullName>
    </submittedName>
</protein>
<evidence type="ECO:0000256" key="1">
    <source>
        <dbReference type="ARBA" id="ARBA00009477"/>
    </source>
</evidence>
<gene>
    <name evidence="5" type="ORF">MTR66_20210</name>
</gene>
<dbReference type="Gene3D" id="1.10.287.470">
    <property type="entry name" value="Helix hairpin bin"/>
    <property type="match status" value="1"/>
</dbReference>
<dbReference type="Gene3D" id="2.40.420.20">
    <property type="match status" value="1"/>
</dbReference>
<evidence type="ECO:0000313" key="6">
    <source>
        <dbReference type="Proteomes" id="UP001202281"/>
    </source>
</evidence>
<feature type="coiled-coil region" evidence="2">
    <location>
        <begin position="117"/>
        <end position="195"/>
    </location>
</feature>
<dbReference type="Gene3D" id="2.40.30.170">
    <property type="match status" value="1"/>
</dbReference>
<evidence type="ECO:0000256" key="2">
    <source>
        <dbReference type="SAM" id="Coils"/>
    </source>
</evidence>
<dbReference type="InterPro" id="IPR058625">
    <property type="entry name" value="MdtA-like_BSH"/>
</dbReference>
<keyword evidence="3" id="KW-0472">Membrane</keyword>
<keyword evidence="2" id="KW-0175">Coiled coil</keyword>
<dbReference type="SUPFAM" id="SSF111369">
    <property type="entry name" value="HlyD-like secretion proteins"/>
    <property type="match status" value="1"/>
</dbReference>
<feature type="domain" description="Multidrug resistance protein MdtA-like barrel-sandwich hybrid" evidence="4">
    <location>
        <begin position="80"/>
        <end position="230"/>
    </location>
</feature>
<dbReference type="Gene3D" id="2.40.50.100">
    <property type="match status" value="1"/>
</dbReference>
<dbReference type="Proteomes" id="UP001202281">
    <property type="component" value="Unassembled WGS sequence"/>
</dbReference>
<sequence length="392" mass="41943">MNEDSGSGPSPLDAFLGAHPKRRRRHIAGIVLLAIALLAAVFLAMRFLTGVESPYYFAPAEAGDLTPQVSERGVVRGSRELTIRSRADGTIAQLAVASAGHVERGQELARIDAGALKQLLEADKASLEAAQADLKAMQAVAAQKSEQLARFERVWAKSEGRVPSRNELASARAEAARAAQEQQAAQERLQAARLKLAARRKQMDGTTIRAPFAGFLEAPVVQAGQQVREGSLLFRLTPDNDSLAITVPWANGEPARLKPGTQATVRFDSLPERTWHAKLSRISRDGDGAHAVFVLETPGEDLHPGMEAVLEIALPERHNALLVPDAALQFAPDAPADRSRAQVYLLGEGGTPQRVYVTAGGSDGSRTEIFSGAVKPGDQVIIGMRGASQNRD</sequence>
<keyword evidence="6" id="KW-1185">Reference proteome</keyword>
<proteinExistence type="inferred from homology"/>
<evidence type="ECO:0000256" key="3">
    <source>
        <dbReference type="SAM" id="Phobius"/>
    </source>
</evidence>
<accession>A0ABT0BVV9</accession>
<dbReference type="RefSeq" id="WP_243924339.1">
    <property type="nucleotide sequence ID" value="NZ_JALHLG010000065.1"/>
</dbReference>
<comment type="similarity">
    <text evidence="1">Belongs to the membrane fusion protein (MFP) (TC 8.A.1) family.</text>
</comment>
<dbReference type="InterPro" id="IPR006143">
    <property type="entry name" value="RND_pump_MFP"/>
</dbReference>